<organism evidence="1 2">
    <name type="scientific">Kribbella italica</name>
    <dbReference type="NCBI Taxonomy" id="1540520"/>
    <lineage>
        <taxon>Bacteria</taxon>
        <taxon>Bacillati</taxon>
        <taxon>Actinomycetota</taxon>
        <taxon>Actinomycetes</taxon>
        <taxon>Propionibacteriales</taxon>
        <taxon>Kribbellaceae</taxon>
        <taxon>Kribbella</taxon>
    </lineage>
</organism>
<proteinExistence type="predicted"/>
<name>A0A7W9J605_9ACTN</name>
<evidence type="ECO:0000313" key="2">
    <source>
        <dbReference type="Proteomes" id="UP000549971"/>
    </source>
</evidence>
<keyword evidence="2" id="KW-1185">Reference proteome</keyword>
<dbReference type="EMBL" id="JACHMY010000001">
    <property type="protein sequence ID" value="MBB5835737.1"/>
    <property type="molecule type" value="Genomic_DNA"/>
</dbReference>
<evidence type="ECO:0008006" key="3">
    <source>
        <dbReference type="Google" id="ProtNLM"/>
    </source>
</evidence>
<comment type="caution">
    <text evidence="1">The sequence shown here is derived from an EMBL/GenBank/DDBJ whole genome shotgun (WGS) entry which is preliminary data.</text>
</comment>
<dbReference type="InterPro" id="IPR025394">
    <property type="entry name" value="DUF4127"/>
</dbReference>
<evidence type="ECO:0000313" key="1">
    <source>
        <dbReference type="EMBL" id="MBB5835737.1"/>
    </source>
</evidence>
<sequence length="500" mass="53906">MRVALVPLDERPVNTSLPAAVAAIAGVEVLLPPRPMLPTKRQPGDADAVADWVNQLGEDAELDAVVVSTDMLCYGGLIASRTSDDTVVAVARRLDHGLRALRRRRPDLPIAAVTLVMRATDSYSPEEEPEYWSEYGRELHALGAELHRAFEGDPFVAEDAKVIPAEVRADFLTRRLRNHVVNLEVLGLAAAGVVDPLLITADDTAVHAAGSLEQIWLRQWTAALQPSADVLMYPGADEVGAVLVARSLTSRNAEPVKVAIACAEGDEGLERVAPYENNPVLTTVTRQIEAAGGVIVTEAPDFVVVVHAPRPGDGDWVRGAPEPAREGAAAATADLVGRELAAGHRVVLADVCYPNGADPRLVDHLVARRLLLELTAYAGWNTAGNTIGTVVAAGVATVLGHRWGSFDPVAARAFLLHRLVEDYGYQAVARTELVRDLPLRNDRPFIAPEREAGYIGDATARLRQCLAELSPADAERFVLEDVSLPWHRSFEIDFVIRSTS</sequence>
<dbReference type="Pfam" id="PF13552">
    <property type="entry name" value="DUF4127"/>
    <property type="match status" value="1"/>
</dbReference>
<dbReference type="Proteomes" id="UP000549971">
    <property type="component" value="Unassembled WGS sequence"/>
</dbReference>
<protein>
    <recommendedName>
        <fullName evidence="3">DUF4127 family protein</fullName>
    </recommendedName>
</protein>
<dbReference type="RefSeq" id="WP_184795348.1">
    <property type="nucleotide sequence ID" value="NZ_JACHMY010000001.1"/>
</dbReference>
<dbReference type="AlphaFoldDB" id="A0A7W9J605"/>
<gene>
    <name evidence="1" type="ORF">HDA39_002471</name>
</gene>
<accession>A0A7W9J605</accession>
<reference evidence="1 2" key="1">
    <citation type="submission" date="2020-08" db="EMBL/GenBank/DDBJ databases">
        <title>Sequencing the genomes of 1000 actinobacteria strains.</title>
        <authorList>
            <person name="Klenk H.-P."/>
        </authorList>
    </citation>
    <scope>NUCLEOTIDE SEQUENCE [LARGE SCALE GENOMIC DNA]</scope>
    <source>
        <strain evidence="1 2">DSM 28967</strain>
    </source>
</reference>